<evidence type="ECO:0000313" key="2">
    <source>
        <dbReference type="Proteomes" id="UP000663452"/>
    </source>
</evidence>
<proteinExistence type="predicted"/>
<dbReference type="EMBL" id="CP070969">
    <property type="protein sequence ID" value="QSF42702.1"/>
    <property type="molecule type" value="Genomic_DNA"/>
</dbReference>
<accession>A0ABX7L4A4</accession>
<sequence>MEFDALRAARTRLCELRNIHQELSKTQQPDGTWDWFLVNEMRELSMAIINEKEKARLAGRTGLSTPLKRLVMPIVPLKFIESKGEAV</sequence>
<organism evidence="1 2">
    <name type="scientific">Paenibacillus tianjinensis</name>
    <dbReference type="NCBI Taxonomy" id="2810347"/>
    <lineage>
        <taxon>Bacteria</taxon>
        <taxon>Bacillati</taxon>
        <taxon>Bacillota</taxon>
        <taxon>Bacilli</taxon>
        <taxon>Bacillales</taxon>
        <taxon>Paenibacillaceae</taxon>
        <taxon>Paenibacillus</taxon>
    </lineage>
</organism>
<keyword evidence="2" id="KW-1185">Reference proteome</keyword>
<gene>
    <name evidence="1" type="ORF">JRJ22_15410</name>
</gene>
<dbReference type="Proteomes" id="UP000663452">
    <property type="component" value="Chromosome"/>
</dbReference>
<reference evidence="1 2" key="1">
    <citation type="submission" date="2021-02" db="EMBL/GenBank/DDBJ databases">
        <title>Paenibacillus tianjinensis sp. nov.</title>
        <authorList>
            <person name="Liu H."/>
        </authorList>
    </citation>
    <scope>NUCLEOTIDE SEQUENCE [LARGE SCALE GENOMIC DNA]</scope>
    <source>
        <strain evidence="1 2">TB2019</strain>
    </source>
</reference>
<evidence type="ECO:0000313" key="1">
    <source>
        <dbReference type="EMBL" id="QSF42702.1"/>
    </source>
</evidence>
<protein>
    <submittedName>
        <fullName evidence="1">Uncharacterized protein</fullName>
    </submittedName>
</protein>
<name>A0ABX7L4A4_9BACL</name>
<dbReference type="RefSeq" id="WP_206100391.1">
    <property type="nucleotide sequence ID" value="NZ_CP070969.1"/>
</dbReference>